<dbReference type="Proteomes" id="UP000295689">
    <property type="component" value="Unassembled WGS sequence"/>
</dbReference>
<evidence type="ECO:0000313" key="2">
    <source>
        <dbReference type="Proteomes" id="UP000295689"/>
    </source>
</evidence>
<dbReference type="RefSeq" id="WP_132010159.1">
    <property type="nucleotide sequence ID" value="NZ_JABUHM010000013.1"/>
</dbReference>
<comment type="caution">
    <text evidence="1">The sequence shown here is derived from an EMBL/GenBank/DDBJ whole genome shotgun (WGS) entry which is preliminary data.</text>
</comment>
<name>A0A4R2B7M5_9BACI</name>
<dbReference type="AlphaFoldDB" id="A0A4R2B7M5"/>
<proteinExistence type="predicted"/>
<sequence length="240" mass="26039">MRDVLQIPFSEEEMIVIASDNSGGVGQKDADAVSVPYEVVSYYSFRTAVMECIAAGANPFAAILQNFCGENAWEALKAGIKKGLTELKIEDIEITGSTESNFALLQSAAGITVLGRKRKQEGGWGLAYTSQTAIGIIGSPLVGNEVVEQETEVAPLALFYKIATMDRVVTLPVGSKGILHELNQLFEHRCFQGKQVHTDLDLMKSSGPSTCFIVAYPREKASEVKSAAGRYFHEVNIDLE</sequence>
<evidence type="ECO:0008006" key="3">
    <source>
        <dbReference type="Google" id="ProtNLM"/>
    </source>
</evidence>
<protein>
    <recommendedName>
        <fullName evidence="3">Alpha-ribazole kinase</fullName>
    </recommendedName>
</protein>
<organism evidence="1 2">
    <name type="scientific">Mesobacillus foraminis</name>
    <dbReference type="NCBI Taxonomy" id="279826"/>
    <lineage>
        <taxon>Bacteria</taxon>
        <taxon>Bacillati</taxon>
        <taxon>Bacillota</taxon>
        <taxon>Bacilli</taxon>
        <taxon>Bacillales</taxon>
        <taxon>Bacillaceae</taxon>
        <taxon>Mesobacillus</taxon>
    </lineage>
</organism>
<gene>
    <name evidence="1" type="ORF">EV146_111173</name>
</gene>
<keyword evidence="2" id="KW-1185">Reference proteome</keyword>
<reference evidence="1 2" key="1">
    <citation type="journal article" date="2015" name="Stand. Genomic Sci.">
        <title>Genomic Encyclopedia of Bacterial and Archaeal Type Strains, Phase III: the genomes of soil and plant-associated and newly described type strains.</title>
        <authorList>
            <person name="Whitman W.B."/>
            <person name="Woyke T."/>
            <person name="Klenk H.P."/>
            <person name="Zhou Y."/>
            <person name="Lilburn T.G."/>
            <person name="Beck B.J."/>
            <person name="De Vos P."/>
            <person name="Vandamme P."/>
            <person name="Eisen J.A."/>
            <person name="Garrity G."/>
            <person name="Hugenholtz P."/>
            <person name="Kyrpides N.C."/>
        </authorList>
    </citation>
    <scope>NUCLEOTIDE SEQUENCE [LARGE SCALE GENOMIC DNA]</scope>
    <source>
        <strain evidence="1 2">CV53</strain>
    </source>
</reference>
<accession>A0A4R2B7M5</accession>
<dbReference type="EMBL" id="SLVV01000011">
    <property type="protein sequence ID" value="TCN22333.1"/>
    <property type="molecule type" value="Genomic_DNA"/>
</dbReference>
<evidence type="ECO:0000313" key="1">
    <source>
        <dbReference type="EMBL" id="TCN22333.1"/>
    </source>
</evidence>